<accession>A0ACC0V9E1</accession>
<evidence type="ECO:0000313" key="1">
    <source>
        <dbReference type="EMBL" id="KAI9902388.1"/>
    </source>
</evidence>
<proteinExistence type="predicted"/>
<dbReference type="EMBL" id="CM047941">
    <property type="protein sequence ID" value="KAI9902388.1"/>
    <property type="molecule type" value="Genomic_DNA"/>
</dbReference>
<sequence>MALFSQDMCLLSGPPCPASTRETAVPAASTIAGNASPQDVWPRRVYPLTKSQEGMWYEFQNEPSSTKYHLTLEWDLRRNRNQQPSLNDVLEVISKLTNRHIVLRSMIKVVDNRPTLQEYTIDDVEANIQVIHRHDSAVSEPAMKRILRKPIDLSSELPARWVILKDAISFRLYLVGQHIAVDGQSMSIISKEFLDLLDNRDAKLGPVPDFGAMHMIEKAWTGSQSCLNSRAVLLDQARNMNTAPWPKAIVTKTPSSRNYRDIDSWATFPKTDLEAWSKQFKTSWFRVATTLVGLLVNDMTRPALGRDEVVSVGFASRPGEMAGCIGQFANALPVRVPLWETLAASTNGKGDRSLKSLVSAVGRHISAVKKAELFPATEVVRAARDCNVEYRSPRVAITYSPKLARSECRMFPVEGSWDLFFCFLEHDEDVKLGVIYNPAIFSTKTIGLMKASFQRMISLSRVDGTMLDDMLAWLPQHISLPASPKEPQANPLTHIHHWFDAHAESNPDGAALSSSELGQFRTYRTLFVSSENKAKYLISSGIQRNQIVLLQLSRGFQVIEWILAVLKSGAAFVYLDPELSEVQKSAIVNNCRPSIIIDDDSAANFSRNNPISAYADIDLVSVKYGTKDTDLAYMIYTSGSTGQPKGVMVEHGSIAAFVRASTDVFECGYGTRILQLASFSFDASILEWTAALCTGATLCFAKHPKHLVGEYLADVIEGNAVTFFQVTPTALETLPLTREFPSLRQISVGGEASSKDILARWHPRVNLVNAYGPTEAAVAVAFNKIDRTEEMPEAVTVGRPTPTTDIYICSEDFASFLQPECPGEVCLAGPQIARGYCGQPEVTARQFADGPNGDRMYRTGDRGLLLEDGSLVIMGRIDRDLKVRGFRIAPEEIERAILEASVGVAEASVQPSDNGLEMVALVSPETASPRELKSALKRLLPSYKVPSQIYTLPSLPKNVAGKIDHKAARAMRPSQLVAASPVPSGGADSGDDAAGDTNPNTSDEDCIVSTPVTFNDDVLIADIWKEVLGVSSSPPPDVNFFDIGGHSLLVPKLHDKLRSAFPNRHIRLVDLFHQATIKQQAALLGDGHAQPQQRRVSSTSITKRARTRSVKSAMSVSSSRPTLFSARSSMAESTTTPATSVASEPVEGAPGIAITGMAGRFPGAQSADEFYAKLMEGSPAFTTAATTTPRKTLPGNTWVPRAGTLQNIEDFDHDFWNLSEEEATEMDPQQRVFLEVAHEALTDAGIDFNAMNGGRVGLFIGAANPSYHHHTESVASDPFLRENRGYVAPSISARTAYHLNIRGPNVTVQTNCASSTVALSQAADAIRLGRCDIAIVGGVCIALHEGGYVTRAGQIFSPVGDCRPFDATADGTVPADAVTAVVLKRYSESVAEGTPVYARIMGTGIGSDGALEKAGYQVPSPRGQAEVIKSAWKAARLAPEKLRYSEVHGSGTPVGDALELEGLSLAIKELGGTRSSWAVGSIKGNMGNAQHASGLVSLIKLCKSMQAGAVPATRGFTTPNDMIDRGLPLAVAAMPIPLARDDLLSVSASGWGGVNSHVILAFPDERLQKRSTIALPGGTWKRKTLAAPRLQAFVKTTTMKAAPTATATTTSIPITTVETTPSSSAFQALHSSPTQPLASSSPLDVVTNTYVQSASSILKDKGIVGPDTDLRALGMDSMAYISIVSMAADKLGRLPLGAKGLLLPACSPAALAKLHEEQQQANASAA</sequence>
<gene>
    <name evidence="1" type="ORF">N3K66_001740</name>
</gene>
<evidence type="ECO:0000313" key="2">
    <source>
        <dbReference type="Proteomes" id="UP001163324"/>
    </source>
</evidence>
<protein>
    <submittedName>
        <fullName evidence="1">Uncharacterized protein</fullName>
    </submittedName>
</protein>
<dbReference type="Proteomes" id="UP001163324">
    <property type="component" value="Chromosome 2"/>
</dbReference>
<keyword evidence="2" id="KW-1185">Reference proteome</keyword>
<name>A0ACC0V9E1_9HYPO</name>
<organism evidence="1 2">
    <name type="scientific">Trichothecium roseum</name>
    <dbReference type="NCBI Taxonomy" id="47278"/>
    <lineage>
        <taxon>Eukaryota</taxon>
        <taxon>Fungi</taxon>
        <taxon>Dikarya</taxon>
        <taxon>Ascomycota</taxon>
        <taxon>Pezizomycotina</taxon>
        <taxon>Sordariomycetes</taxon>
        <taxon>Hypocreomycetidae</taxon>
        <taxon>Hypocreales</taxon>
        <taxon>Hypocreales incertae sedis</taxon>
        <taxon>Trichothecium</taxon>
    </lineage>
</organism>
<comment type="caution">
    <text evidence="1">The sequence shown here is derived from an EMBL/GenBank/DDBJ whole genome shotgun (WGS) entry which is preliminary data.</text>
</comment>
<reference evidence="1" key="1">
    <citation type="submission" date="2022-10" db="EMBL/GenBank/DDBJ databases">
        <title>Complete Genome of Trichothecium roseum strain YXFP-22015, a Plant Pathogen Isolated from Citrus.</title>
        <authorList>
            <person name="Wang Y."/>
            <person name="Zhu L."/>
        </authorList>
    </citation>
    <scope>NUCLEOTIDE SEQUENCE</scope>
    <source>
        <strain evidence="1">YXFP-22015</strain>
    </source>
</reference>